<evidence type="ECO:0000256" key="1">
    <source>
        <dbReference type="ARBA" id="ARBA00004123"/>
    </source>
</evidence>
<dbReference type="CDD" id="cd23157">
    <property type="entry name" value="Prefoldin_5"/>
    <property type="match status" value="1"/>
</dbReference>
<feature type="domain" description="Exoribonuclease phosphorolytic" evidence="15">
    <location>
        <begin position="187"/>
        <end position="318"/>
    </location>
</feature>
<evidence type="ECO:0000259" key="16">
    <source>
        <dbReference type="Pfam" id="PF03725"/>
    </source>
</evidence>
<evidence type="ECO:0000256" key="9">
    <source>
        <dbReference type="ARBA" id="ARBA00023186"/>
    </source>
</evidence>
<proteinExistence type="inferred from homology"/>
<dbReference type="InterPro" id="IPR009053">
    <property type="entry name" value="Prefoldin"/>
</dbReference>
<evidence type="ECO:0000259" key="15">
    <source>
        <dbReference type="Pfam" id="PF01138"/>
    </source>
</evidence>
<evidence type="ECO:0000256" key="10">
    <source>
        <dbReference type="ARBA" id="ARBA00023242"/>
    </source>
</evidence>
<keyword evidence="9" id="KW-0143">Chaperone</keyword>
<keyword evidence="10" id="KW-0539">Nucleus</keyword>
<gene>
    <name evidence="17" type="ORF">L3Y34_001531</name>
</gene>
<dbReference type="GO" id="GO:0000178">
    <property type="term" value="C:exosome (RNase complex)"/>
    <property type="evidence" value="ECO:0007669"/>
    <property type="project" value="InterPro"/>
</dbReference>
<dbReference type="InterPro" id="IPR036345">
    <property type="entry name" value="ExoRNase_PH_dom2_sf"/>
</dbReference>
<accession>A0AAE9DCD9</accession>
<dbReference type="SUPFAM" id="SSF55666">
    <property type="entry name" value="Ribonuclease PH domain 2-like"/>
    <property type="match status" value="1"/>
</dbReference>
<keyword evidence="7" id="KW-0963">Cytoplasm</keyword>
<dbReference type="InterPro" id="IPR033100">
    <property type="entry name" value="Rrp45"/>
</dbReference>
<feature type="region of interest" description="Disordered" evidence="14">
    <location>
        <begin position="570"/>
        <end position="589"/>
    </location>
</feature>
<dbReference type="GO" id="GO:0005634">
    <property type="term" value="C:nucleus"/>
    <property type="evidence" value="ECO:0007669"/>
    <property type="project" value="UniProtKB-SubCell"/>
</dbReference>
<evidence type="ECO:0000256" key="14">
    <source>
        <dbReference type="SAM" id="MobiDB-lite"/>
    </source>
</evidence>
<dbReference type="Pfam" id="PF01138">
    <property type="entry name" value="RNase_PH"/>
    <property type="match status" value="1"/>
</dbReference>
<name>A0AAE9DCD9_CAEBR</name>
<comment type="subcellular location">
    <subcellularLocation>
        <location evidence="2">Cytoplasm</location>
    </subcellularLocation>
    <subcellularLocation>
        <location evidence="1">Nucleus</location>
    </subcellularLocation>
</comment>
<comment type="subunit">
    <text evidence="5">Heterohexamer of two PFD-alpha type and four PFD-beta type subunits.</text>
</comment>
<protein>
    <recommendedName>
        <fullName evidence="6">Exosome complex component RRP45</fullName>
    </recommendedName>
    <alternativeName>
        <fullName evidence="12">Exosome component 9</fullName>
    </alternativeName>
    <alternativeName>
        <fullName evidence="13">Probable prefoldin subunit 5</fullName>
    </alternativeName>
</protein>
<comment type="function">
    <text evidence="11">Binds specifically to cytosolic chaperonin (c-CPN) and transfers target proteins to it. Binds to nascent polypeptide chain and promotes folding in an environment in which there are many competing pathways for nonnative proteins.</text>
</comment>
<dbReference type="PANTHER" id="PTHR11097">
    <property type="entry name" value="EXOSOME COMPLEX EXONUCLEASE RIBOSOMAL RNA PROCESSING PROTEIN"/>
    <property type="match status" value="1"/>
</dbReference>
<comment type="similarity">
    <text evidence="4">Belongs to the prefoldin subunit alpha family.</text>
</comment>
<dbReference type="SUPFAM" id="SSF46579">
    <property type="entry name" value="Prefoldin"/>
    <property type="match status" value="1"/>
</dbReference>
<dbReference type="AlphaFoldDB" id="A0AAE9DCD9"/>
<dbReference type="InterPro" id="IPR020568">
    <property type="entry name" value="Ribosomal_Su5_D2-typ_SF"/>
</dbReference>
<dbReference type="Pfam" id="PF03725">
    <property type="entry name" value="RNase_PH_C"/>
    <property type="match status" value="1"/>
</dbReference>
<evidence type="ECO:0000256" key="7">
    <source>
        <dbReference type="ARBA" id="ARBA00022490"/>
    </source>
</evidence>
<organism evidence="17 18">
    <name type="scientific">Caenorhabditis briggsae</name>
    <dbReference type="NCBI Taxonomy" id="6238"/>
    <lineage>
        <taxon>Eukaryota</taxon>
        <taxon>Metazoa</taxon>
        <taxon>Ecdysozoa</taxon>
        <taxon>Nematoda</taxon>
        <taxon>Chromadorea</taxon>
        <taxon>Rhabditida</taxon>
        <taxon>Rhabditina</taxon>
        <taxon>Rhabditomorpha</taxon>
        <taxon>Rhabditoidea</taxon>
        <taxon>Rhabditidae</taxon>
        <taxon>Peloderinae</taxon>
        <taxon>Caenorhabditis</taxon>
    </lineage>
</organism>
<evidence type="ECO:0000256" key="3">
    <source>
        <dbReference type="ARBA" id="ARBA00006678"/>
    </source>
</evidence>
<evidence type="ECO:0000256" key="5">
    <source>
        <dbReference type="ARBA" id="ARBA00011695"/>
    </source>
</evidence>
<evidence type="ECO:0000256" key="12">
    <source>
        <dbReference type="ARBA" id="ARBA00032660"/>
    </source>
</evidence>
<evidence type="ECO:0000256" key="4">
    <source>
        <dbReference type="ARBA" id="ARBA00010048"/>
    </source>
</evidence>
<dbReference type="GO" id="GO:0005737">
    <property type="term" value="C:cytoplasm"/>
    <property type="evidence" value="ECO:0007669"/>
    <property type="project" value="UniProtKB-SubCell"/>
</dbReference>
<dbReference type="InterPro" id="IPR015847">
    <property type="entry name" value="ExoRNase_PH_dom2"/>
</dbReference>
<dbReference type="InterPro" id="IPR001247">
    <property type="entry name" value="ExoRNase_PH_dom1"/>
</dbReference>
<dbReference type="NCBIfam" id="TIGR00293">
    <property type="entry name" value="prefoldin subunit alpha"/>
    <property type="match status" value="1"/>
</dbReference>
<dbReference type="Proteomes" id="UP000827892">
    <property type="component" value="Chromosome III"/>
</dbReference>
<dbReference type="EMBL" id="CP090893">
    <property type="protein sequence ID" value="ULU01233.1"/>
    <property type="molecule type" value="Genomic_DNA"/>
</dbReference>
<evidence type="ECO:0000256" key="11">
    <source>
        <dbReference type="ARBA" id="ARBA00024667"/>
    </source>
</evidence>
<evidence type="ECO:0000313" key="17">
    <source>
        <dbReference type="EMBL" id="ULU01233.1"/>
    </source>
</evidence>
<dbReference type="SUPFAM" id="SSF54211">
    <property type="entry name" value="Ribosomal protein S5 domain 2-like"/>
    <property type="match status" value="1"/>
</dbReference>
<feature type="domain" description="Exoribonuclease phosphorolytic" evidence="16">
    <location>
        <begin position="344"/>
        <end position="411"/>
    </location>
</feature>
<comment type="similarity">
    <text evidence="3">Belongs to the RNase PH family.</text>
</comment>
<dbReference type="InterPro" id="IPR027408">
    <property type="entry name" value="PNPase/RNase_PH_dom_sf"/>
</dbReference>
<evidence type="ECO:0000313" key="18">
    <source>
        <dbReference type="Proteomes" id="UP000827892"/>
    </source>
</evidence>
<dbReference type="InterPro" id="IPR004127">
    <property type="entry name" value="Prefoldin_subunit_alpha"/>
</dbReference>
<sequence length="589" mass="65413">MTEEQRGVPLSELSLQQLGELQKNCEQELTFFQDSFNALKALLSRNEKSISALEDVKVGTAGHTALIPLSESLYIRAELSDPNKHMVEIGTGYFVELDREKAKGIFDRKKEHIAKQVETVEGILKEKRRTRAYISDAFQTKVQAQLANMNTQQNIMRVPPLTTCEKEVILEALKSGKRFDFRGLEEFRGVKLVVGSEIGTAICTIGNTKVIAAVSAQIAEPSSMRPHKGVIIIDVDLSPMANVSNEHDRLGSKGMELIRLLELIIRDSRCIDVESLCIRAGKEIWKVRVDVRILDEDGSLLDCACLAAITALQHFKRPNVTLEPHHTLIYSEYEKAPVPLNIYHMPICTTIGLLDKGQMVVIDPTEKEAACLDGSIVVACNKRREVCALHQSTNLVLSTKQIERCVKLAMSRAEALTAVVSDVIKQDQRERSAFKRPDGFSITTPSLILTSGTAAARQINAPRIQHGREPEEKMLYQPSVIVNENPLSVGSVKQEEVDEDALIAEQLSIIQNSVGGVAVSDPQSSGVSKRKKEKEMVDDLLDGICDSEEEEVKTEILGSSEPMEVVLPVVEQQKDEEDVTSWRKKKKKV</sequence>
<evidence type="ECO:0000256" key="8">
    <source>
        <dbReference type="ARBA" id="ARBA00022884"/>
    </source>
</evidence>
<evidence type="ECO:0000256" key="6">
    <source>
        <dbReference type="ARBA" id="ARBA00019572"/>
    </source>
</evidence>
<dbReference type="CDD" id="cd11368">
    <property type="entry name" value="RNase_PH_RRP45"/>
    <property type="match status" value="1"/>
</dbReference>
<dbReference type="Gene3D" id="3.30.230.70">
    <property type="entry name" value="GHMP Kinase, N-terminal domain"/>
    <property type="match status" value="1"/>
</dbReference>
<evidence type="ECO:0000256" key="13">
    <source>
        <dbReference type="ARBA" id="ARBA00072491"/>
    </source>
</evidence>
<dbReference type="GO" id="GO:0003723">
    <property type="term" value="F:RNA binding"/>
    <property type="evidence" value="ECO:0007669"/>
    <property type="project" value="UniProtKB-KW"/>
</dbReference>
<dbReference type="Pfam" id="PF02996">
    <property type="entry name" value="Prefoldin"/>
    <property type="match status" value="1"/>
</dbReference>
<dbReference type="Gene3D" id="1.10.287.370">
    <property type="match status" value="1"/>
</dbReference>
<dbReference type="InterPro" id="IPR050590">
    <property type="entry name" value="Exosome_comp_Rrp42_subfam"/>
</dbReference>
<reference evidence="17 18" key="1">
    <citation type="submission" date="2022-05" db="EMBL/GenBank/DDBJ databases">
        <title>Chromosome-level reference genomes for two strains of Caenorhabditis briggsae: an improved platform for comparative genomics.</title>
        <authorList>
            <person name="Stevens L."/>
            <person name="Andersen E.C."/>
        </authorList>
    </citation>
    <scope>NUCLEOTIDE SEQUENCE [LARGE SCALE GENOMIC DNA]</scope>
    <source>
        <strain evidence="17">QX1410_ONT</strain>
        <tissue evidence="17">Whole-organism</tissue>
    </source>
</reference>
<dbReference type="FunFam" id="1.10.287.370:FF:000039">
    <property type="entry name" value="Probable prefoldin subunit 5"/>
    <property type="match status" value="1"/>
</dbReference>
<dbReference type="FunFam" id="3.30.230.70:FF:000040">
    <property type="entry name" value="EXOSome (Multiexonuclease complex) component"/>
    <property type="match status" value="1"/>
</dbReference>
<dbReference type="PANTHER" id="PTHR11097:SF14">
    <property type="entry name" value="EXOSOME COMPLEX COMPONENT RRP45"/>
    <property type="match status" value="1"/>
</dbReference>
<keyword evidence="8" id="KW-0694">RNA-binding</keyword>
<dbReference type="GO" id="GO:0006396">
    <property type="term" value="P:RNA processing"/>
    <property type="evidence" value="ECO:0007669"/>
    <property type="project" value="InterPro"/>
</dbReference>
<evidence type="ECO:0000256" key="2">
    <source>
        <dbReference type="ARBA" id="ARBA00004496"/>
    </source>
</evidence>